<dbReference type="Gene3D" id="2.130.10.10">
    <property type="entry name" value="YVTN repeat-like/Quinoprotein amine dehydrogenase"/>
    <property type="match status" value="1"/>
</dbReference>
<protein>
    <recommendedName>
        <fullName evidence="2">F-box domain-containing protein</fullName>
    </recommendedName>
</protein>
<dbReference type="GO" id="GO:0005634">
    <property type="term" value="C:nucleus"/>
    <property type="evidence" value="ECO:0007669"/>
    <property type="project" value="TreeGrafter"/>
</dbReference>
<dbReference type="SUPFAM" id="SSF81383">
    <property type="entry name" value="F-box domain"/>
    <property type="match status" value="1"/>
</dbReference>
<feature type="region of interest" description="Disordered" evidence="1">
    <location>
        <begin position="1143"/>
        <end position="1182"/>
    </location>
</feature>
<feature type="region of interest" description="Disordered" evidence="1">
    <location>
        <begin position="762"/>
        <end position="787"/>
    </location>
</feature>
<dbReference type="Proteomes" id="UP000191672">
    <property type="component" value="Unassembled WGS sequence"/>
</dbReference>
<dbReference type="SUPFAM" id="SSF50978">
    <property type="entry name" value="WD40 repeat-like"/>
    <property type="match status" value="1"/>
</dbReference>
<reference evidence="4" key="1">
    <citation type="journal article" date="2017" name="Nat. Microbiol.">
        <title>Global analysis of biosynthetic gene clusters reveals vast potential of secondary metabolite production in Penicillium species.</title>
        <authorList>
            <person name="Nielsen J.C."/>
            <person name="Grijseels S."/>
            <person name="Prigent S."/>
            <person name="Ji B."/>
            <person name="Dainat J."/>
            <person name="Nielsen K.F."/>
            <person name="Frisvad J.C."/>
            <person name="Workman M."/>
            <person name="Nielsen J."/>
        </authorList>
    </citation>
    <scope>NUCLEOTIDE SEQUENCE [LARGE SCALE GENOMIC DNA]</scope>
    <source>
        <strain evidence="4">IBT 31811</strain>
    </source>
</reference>
<feature type="compositionally biased region" description="Basic and acidic residues" evidence="1">
    <location>
        <begin position="1117"/>
        <end position="1126"/>
    </location>
</feature>
<evidence type="ECO:0000256" key="1">
    <source>
        <dbReference type="SAM" id="MobiDB-lite"/>
    </source>
</evidence>
<dbReference type="GO" id="GO:0043161">
    <property type="term" value="P:proteasome-mediated ubiquitin-dependent protein catabolic process"/>
    <property type="evidence" value="ECO:0007669"/>
    <property type="project" value="TreeGrafter"/>
</dbReference>
<dbReference type="EMBL" id="MDYN01000005">
    <property type="protein sequence ID" value="OQD87671.1"/>
    <property type="molecule type" value="Genomic_DNA"/>
</dbReference>
<dbReference type="GO" id="GO:0005829">
    <property type="term" value="C:cytosol"/>
    <property type="evidence" value="ECO:0007669"/>
    <property type="project" value="TreeGrafter"/>
</dbReference>
<keyword evidence="4" id="KW-1185">Reference proteome</keyword>
<evidence type="ECO:0000259" key="2">
    <source>
        <dbReference type="PROSITE" id="PS50181"/>
    </source>
</evidence>
<feature type="compositionally biased region" description="Basic and acidic residues" evidence="1">
    <location>
        <begin position="1172"/>
        <end position="1182"/>
    </location>
</feature>
<dbReference type="SMART" id="SM00256">
    <property type="entry name" value="FBOX"/>
    <property type="match status" value="1"/>
</dbReference>
<dbReference type="GO" id="GO:0051920">
    <property type="term" value="F:peroxiredoxin activity"/>
    <property type="evidence" value="ECO:0007669"/>
    <property type="project" value="InterPro"/>
</dbReference>
<gene>
    <name evidence="3" type="ORF">PENANT_c005G02014</name>
</gene>
<sequence length="1313" mass="143913">MATAPRLPPLHPFILFSSSTPTRFVHSPPTLYLIFSTDPDSTGSVAIAPTFPQDLFMQPEPTAVFQRATPVDSSQVDPSPTQHGHDLDDAQVSDLLQREKATVSADVPDMSVQGEQHASVNIDGRPAPPPVDRVSQYENAGTPGTPPMQQEELAFQVVASNGQSQGSLETFPNEVLTHILSHLPPQSLSAITLVSRRFHALVTTPHAWRIAFSRFFPGPQAVEDDRHTTINDEDLLSDRRYFSRLTALASWRSEYILRTRLMRSLSRGKPAQFEPPKRNGTVRTASARHGSAIATYTSNLLFPVSHIHGSFSPDKDPHFIHGAAEQGIASASDPSTIKVGTWGVSDHQMFRHFADLFPAEAQYGLGAGDVVGLPNVMDVSQLYGMVYGEACPQGRSYFISTTEQRGRFLVPSELGSHPKLGIPAVNMITHAVCSVWIAKSSRILKMTEGLVGTMSGSSSGVLTAYSLGPNPTYEKRYERGQPTAKWVLSPGVPIIGIAVDEQYSTKRHLERRIWAVALNALGEIFHLTELPRQPNVPFTAKLDAEQLDELAWKTGRSARWELVEASRRVARPDPFNRELVDGSYSPRSSSDSMALNEHQIAAETKEIEKFLSFKPKHFRKVCESWNMQRELEVDFAGGDGRGAGESVIVIARGSGEDEQASIKRFMRSPPKLDSASFTPESRPLATPPPPSLFGGPTSTSPVNSVPSSRSSSREALSTSTSYEWRLSEFVFGDCKSVEVSTTALDTSDFATITAEEDPLLAMSGSSHSSATSSPMLPHMDQPRSSLDVPGQRARYLAIGTNSGMLFVWNIRAPAAPSTEIINSISPLRIIQTESPQVSCLAVTSLYLVHGGNDGLVQAWDPLASSTRPIRTINSRFSSRARRRLVQAEASVLGVGNNFYATGAICLDTDPTVLRGMVSLGTHLRYWSYSSSSADQYKTSKRRLRRLMRGNNGTPEGQRFNNSGRGAIQDYIEDERVEMERQKIADEKERAHLSQRFGVDLLGPDVDEEQLLLYAQLLSQEAYSGDATKSDENAAVSSSVTSGSFPDTVGPGSFGPGEISSSSSPYQDAVDDNDDDELAEAIRRSLLEEQDAPPPFDLTSSIPIKYAKGMQPRQPSPRPHEAEGSRQQEIDDLEFAIQLSLAEGKSREEEKEWEEFPSLAPPVSTSPSVTSHGRPDSRDPAPEDELFRAGLQVRREVLGDDYVNKAILEPNGFTELLQDLVTKVAWAMVWTRPGLCRATRTMLTIAPLSALNRLDELALHLRGALRNGVTKAENQEVMLHTSMYAGMPAAVSSFKLADRALKEMENEPKRGSKL</sequence>
<proteinExistence type="predicted"/>
<accession>A0A1V6QEM8</accession>
<feature type="compositionally biased region" description="Polar residues" evidence="1">
    <location>
        <begin position="71"/>
        <end position="82"/>
    </location>
</feature>
<dbReference type="InterPro" id="IPR036322">
    <property type="entry name" value="WD40_repeat_dom_sf"/>
</dbReference>
<dbReference type="Pfam" id="PF02627">
    <property type="entry name" value="CMD"/>
    <property type="match status" value="1"/>
</dbReference>
<dbReference type="InterPro" id="IPR036047">
    <property type="entry name" value="F-box-like_dom_sf"/>
</dbReference>
<dbReference type="Pfam" id="PF12937">
    <property type="entry name" value="F-box-like"/>
    <property type="match status" value="1"/>
</dbReference>
<dbReference type="SMART" id="SM00726">
    <property type="entry name" value="UIM"/>
    <property type="match status" value="3"/>
</dbReference>
<comment type="caution">
    <text evidence="3">The sequence shown here is derived from an EMBL/GenBank/DDBJ whole genome shotgun (WGS) entry which is preliminary data.</text>
</comment>
<dbReference type="Gene3D" id="1.20.1290.10">
    <property type="entry name" value="AhpD-like"/>
    <property type="match status" value="1"/>
</dbReference>
<name>A0A1V6QEM8_9EURO</name>
<feature type="region of interest" description="Disordered" evidence="1">
    <location>
        <begin position="68"/>
        <end position="87"/>
    </location>
</feature>
<evidence type="ECO:0000313" key="3">
    <source>
        <dbReference type="EMBL" id="OQD87671.1"/>
    </source>
</evidence>
<dbReference type="SUPFAM" id="SSF69118">
    <property type="entry name" value="AhpD-like"/>
    <property type="match status" value="1"/>
</dbReference>
<feature type="compositionally biased region" description="Low complexity" evidence="1">
    <location>
        <begin position="697"/>
        <end position="714"/>
    </location>
</feature>
<dbReference type="InterPro" id="IPR003779">
    <property type="entry name" value="CMD-like"/>
</dbReference>
<organism evidence="3 4">
    <name type="scientific">Penicillium antarcticum</name>
    <dbReference type="NCBI Taxonomy" id="416450"/>
    <lineage>
        <taxon>Eukaryota</taxon>
        <taxon>Fungi</taxon>
        <taxon>Dikarya</taxon>
        <taxon>Ascomycota</taxon>
        <taxon>Pezizomycotina</taxon>
        <taxon>Eurotiomycetes</taxon>
        <taxon>Eurotiomycetidae</taxon>
        <taxon>Eurotiales</taxon>
        <taxon>Aspergillaceae</taxon>
        <taxon>Penicillium</taxon>
    </lineage>
</organism>
<dbReference type="InterPro" id="IPR029032">
    <property type="entry name" value="AhpD-like"/>
</dbReference>
<dbReference type="InterPro" id="IPR027040">
    <property type="entry name" value="PSMD4"/>
</dbReference>
<dbReference type="InterPro" id="IPR015943">
    <property type="entry name" value="WD40/YVTN_repeat-like_dom_sf"/>
</dbReference>
<feature type="region of interest" description="Disordered" evidence="1">
    <location>
        <begin position="1107"/>
        <end position="1126"/>
    </location>
</feature>
<dbReference type="PANTHER" id="PTHR10223">
    <property type="entry name" value="26S PROTEASOME NON-ATPASE REGULATORY SUBUNIT 4"/>
    <property type="match status" value="1"/>
</dbReference>
<feature type="domain" description="F-box" evidence="2">
    <location>
        <begin position="165"/>
        <end position="211"/>
    </location>
</feature>
<feature type="region of interest" description="Disordered" evidence="1">
    <location>
        <begin position="1033"/>
        <end position="1072"/>
    </location>
</feature>
<feature type="compositionally biased region" description="Low complexity" evidence="1">
    <location>
        <begin position="763"/>
        <end position="773"/>
    </location>
</feature>
<dbReference type="GO" id="GO:0031593">
    <property type="term" value="F:polyubiquitin modification-dependent protein binding"/>
    <property type="evidence" value="ECO:0007669"/>
    <property type="project" value="TreeGrafter"/>
</dbReference>
<dbReference type="InterPro" id="IPR003903">
    <property type="entry name" value="UIM_dom"/>
</dbReference>
<evidence type="ECO:0000313" key="4">
    <source>
        <dbReference type="Proteomes" id="UP000191672"/>
    </source>
</evidence>
<dbReference type="STRING" id="416450.A0A1V6QEM8"/>
<dbReference type="PROSITE" id="PS50181">
    <property type="entry name" value="FBOX"/>
    <property type="match status" value="1"/>
</dbReference>
<feature type="compositionally biased region" description="Low complexity" evidence="1">
    <location>
        <begin position="1055"/>
        <end position="1064"/>
    </location>
</feature>
<feature type="compositionally biased region" description="Polar residues" evidence="1">
    <location>
        <begin position="1034"/>
        <end position="1044"/>
    </location>
</feature>
<dbReference type="GO" id="GO:0008540">
    <property type="term" value="C:proteasome regulatory particle, base subcomplex"/>
    <property type="evidence" value="ECO:0007669"/>
    <property type="project" value="TreeGrafter"/>
</dbReference>
<feature type="region of interest" description="Disordered" evidence="1">
    <location>
        <begin position="666"/>
        <end position="714"/>
    </location>
</feature>
<dbReference type="InterPro" id="IPR001810">
    <property type="entry name" value="F-box_dom"/>
</dbReference>
<feature type="compositionally biased region" description="Low complexity" evidence="1">
    <location>
        <begin position="1160"/>
        <end position="1170"/>
    </location>
</feature>
<dbReference type="PANTHER" id="PTHR10223:SF2">
    <property type="entry name" value="F-BOX AND WD DOMAIN PROTEIN (AFU_ORTHOLOGUE AFUA_6G11400)"/>
    <property type="match status" value="1"/>
</dbReference>
<dbReference type="CDD" id="cd09917">
    <property type="entry name" value="F-box_SF"/>
    <property type="match status" value="1"/>
</dbReference>
<dbReference type="Gene3D" id="1.20.1280.50">
    <property type="match status" value="1"/>
</dbReference>